<protein>
    <submittedName>
        <fullName evidence="1">Uncharacterized protein</fullName>
    </submittedName>
</protein>
<evidence type="ECO:0000313" key="1">
    <source>
        <dbReference type="EMBL" id="GBP81378.1"/>
    </source>
</evidence>
<dbReference type="AlphaFoldDB" id="A0A4C1YZ69"/>
<organism evidence="1 2">
    <name type="scientific">Eumeta variegata</name>
    <name type="common">Bagworm moth</name>
    <name type="synonym">Eumeta japonica</name>
    <dbReference type="NCBI Taxonomy" id="151549"/>
    <lineage>
        <taxon>Eukaryota</taxon>
        <taxon>Metazoa</taxon>
        <taxon>Ecdysozoa</taxon>
        <taxon>Arthropoda</taxon>
        <taxon>Hexapoda</taxon>
        <taxon>Insecta</taxon>
        <taxon>Pterygota</taxon>
        <taxon>Neoptera</taxon>
        <taxon>Endopterygota</taxon>
        <taxon>Lepidoptera</taxon>
        <taxon>Glossata</taxon>
        <taxon>Ditrysia</taxon>
        <taxon>Tineoidea</taxon>
        <taxon>Psychidae</taxon>
        <taxon>Oiketicinae</taxon>
        <taxon>Eumeta</taxon>
    </lineage>
</organism>
<accession>A0A4C1YZ69</accession>
<dbReference type="EMBL" id="BGZK01001508">
    <property type="protein sequence ID" value="GBP81378.1"/>
    <property type="molecule type" value="Genomic_DNA"/>
</dbReference>
<keyword evidence="2" id="KW-1185">Reference proteome</keyword>
<sequence>MNCIEPLHCLVSDQRPVLLRLEPPASGFSKPMIKITYWKLVSIALEKVDTPAVNNIPDVIETRDEIDSSKGALINHIQKVVKRCLREVLKSVDRQKLPAGALELLRAKNAALHHAYAHSSRENRSRVRALQRRARARMMEVKNEEWSNLMEDITSSH</sequence>
<dbReference type="OrthoDB" id="7487383at2759"/>
<gene>
    <name evidence="1" type="ORF">EVAR_61776_1</name>
</gene>
<proteinExistence type="predicted"/>
<comment type="caution">
    <text evidence="1">The sequence shown here is derived from an EMBL/GenBank/DDBJ whole genome shotgun (WGS) entry which is preliminary data.</text>
</comment>
<reference evidence="1 2" key="1">
    <citation type="journal article" date="2019" name="Commun. Biol.">
        <title>The bagworm genome reveals a unique fibroin gene that provides high tensile strength.</title>
        <authorList>
            <person name="Kono N."/>
            <person name="Nakamura H."/>
            <person name="Ohtoshi R."/>
            <person name="Tomita M."/>
            <person name="Numata K."/>
            <person name="Arakawa K."/>
        </authorList>
    </citation>
    <scope>NUCLEOTIDE SEQUENCE [LARGE SCALE GENOMIC DNA]</scope>
</reference>
<evidence type="ECO:0000313" key="2">
    <source>
        <dbReference type="Proteomes" id="UP000299102"/>
    </source>
</evidence>
<name>A0A4C1YZ69_EUMVA</name>
<dbReference type="Proteomes" id="UP000299102">
    <property type="component" value="Unassembled WGS sequence"/>
</dbReference>